<keyword evidence="11" id="KW-0963">Cytoplasm</keyword>
<keyword evidence="11" id="KW-0479">Metal-binding</keyword>
<dbReference type="InterPro" id="IPR027417">
    <property type="entry name" value="P-loop_NTPase"/>
</dbReference>
<dbReference type="InterPro" id="IPR023000">
    <property type="entry name" value="Shikimate_kinase_CS"/>
</dbReference>
<dbReference type="EMBL" id="AP024169">
    <property type="protein sequence ID" value="BCN30388.1"/>
    <property type="molecule type" value="Genomic_DNA"/>
</dbReference>
<dbReference type="CDD" id="cd00464">
    <property type="entry name" value="SK"/>
    <property type="match status" value="1"/>
</dbReference>
<dbReference type="PANTHER" id="PTHR21087">
    <property type="entry name" value="SHIKIMATE KINASE"/>
    <property type="match status" value="1"/>
</dbReference>
<dbReference type="GO" id="GO:0000287">
    <property type="term" value="F:magnesium ion binding"/>
    <property type="evidence" value="ECO:0007669"/>
    <property type="project" value="UniProtKB-UniRule"/>
</dbReference>
<comment type="subunit">
    <text evidence="11">Monomer.</text>
</comment>
<gene>
    <name evidence="11 12" type="primary">aroK</name>
    <name evidence="12" type="ORF">bsdtb5_16830</name>
</gene>
<dbReference type="HAMAP" id="MF_00109">
    <property type="entry name" value="Shikimate_kinase"/>
    <property type="match status" value="1"/>
</dbReference>
<dbReference type="EC" id="2.7.1.71" evidence="3 11"/>
<evidence type="ECO:0000256" key="4">
    <source>
        <dbReference type="ARBA" id="ARBA00022605"/>
    </source>
</evidence>
<keyword evidence="5 11" id="KW-0808">Transferase</keyword>
<evidence type="ECO:0000256" key="7">
    <source>
        <dbReference type="ARBA" id="ARBA00022777"/>
    </source>
</evidence>
<comment type="cofactor">
    <cofactor evidence="11">
        <name>Mg(2+)</name>
        <dbReference type="ChEBI" id="CHEBI:18420"/>
    </cofactor>
    <text evidence="11">Binds 1 Mg(2+) ion per subunit.</text>
</comment>
<dbReference type="GO" id="GO:0008652">
    <property type="term" value="P:amino acid biosynthetic process"/>
    <property type="evidence" value="ECO:0007669"/>
    <property type="project" value="UniProtKB-KW"/>
</dbReference>
<dbReference type="Gene3D" id="3.40.50.300">
    <property type="entry name" value="P-loop containing nucleotide triphosphate hydrolases"/>
    <property type="match status" value="1"/>
</dbReference>
<dbReference type="SUPFAM" id="SSF52540">
    <property type="entry name" value="P-loop containing nucleoside triphosphate hydrolases"/>
    <property type="match status" value="1"/>
</dbReference>
<comment type="caution">
    <text evidence="11">Lacks conserved residue(s) required for the propagation of feature annotation.</text>
</comment>
<dbReference type="PRINTS" id="PR01100">
    <property type="entry name" value="SHIKIMTKNASE"/>
</dbReference>
<feature type="binding site" evidence="11">
    <location>
        <position position="16"/>
    </location>
    <ligand>
        <name>Mg(2+)</name>
        <dbReference type="ChEBI" id="CHEBI:18420"/>
    </ligand>
</feature>
<evidence type="ECO:0000256" key="8">
    <source>
        <dbReference type="ARBA" id="ARBA00022840"/>
    </source>
</evidence>
<comment type="function">
    <text evidence="11">Catalyzes the specific phosphorylation of the 3-hydroxyl group of shikimic acid using ATP as a cosubstrate.</text>
</comment>
<reference evidence="12 13" key="1">
    <citation type="submission" date="2020-11" db="EMBL/GenBank/DDBJ databases">
        <title>Draft genome sequencing of a Lachnospiraceae strain isolated from anoxic soil subjected to BSD treatment.</title>
        <authorList>
            <person name="Uek A."/>
            <person name="Tonouchi A."/>
        </authorList>
    </citation>
    <scope>NUCLEOTIDE SEQUENCE [LARGE SCALE GENOMIC DNA]</scope>
    <source>
        <strain evidence="12 13">TB5</strain>
    </source>
</reference>
<dbReference type="GO" id="GO:0005524">
    <property type="term" value="F:ATP binding"/>
    <property type="evidence" value="ECO:0007669"/>
    <property type="project" value="UniProtKB-UniRule"/>
</dbReference>
<feature type="binding site" evidence="11">
    <location>
        <position position="34"/>
    </location>
    <ligand>
        <name>substrate</name>
    </ligand>
</feature>
<evidence type="ECO:0000256" key="3">
    <source>
        <dbReference type="ARBA" id="ARBA00012154"/>
    </source>
</evidence>
<evidence type="ECO:0000256" key="2">
    <source>
        <dbReference type="ARBA" id="ARBA00006997"/>
    </source>
</evidence>
<keyword evidence="4 11" id="KW-0028">Amino-acid biosynthesis</keyword>
<dbReference type="PANTHER" id="PTHR21087:SF16">
    <property type="entry name" value="SHIKIMATE KINASE 1, CHLOROPLASTIC"/>
    <property type="match status" value="1"/>
</dbReference>
<evidence type="ECO:0000256" key="10">
    <source>
        <dbReference type="ARBA" id="ARBA00048567"/>
    </source>
</evidence>
<proteinExistence type="inferred from homology"/>
<comment type="pathway">
    <text evidence="1 11">Metabolic intermediate biosynthesis; chorismate biosynthesis; chorismate from D-erythrose 4-phosphate and phosphoenolpyruvate: step 5/7.</text>
</comment>
<comment type="catalytic activity">
    <reaction evidence="10 11">
        <text>shikimate + ATP = 3-phosphoshikimate + ADP + H(+)</text>
        <dbReference type="Rhea" id="RHEA:13121"/>
        <dbReference type="ChEBI" id="CHEBI:15378"/>
        <dbReference type="ChEBI" id="CHEBI:30616"/>
        <dbReference type="ChEBI" id="CHEBI:36208"/>
        <dbReference type="ChEBI" id="CHEBI:145989"/>
        <dbReference type="ChEBI" id="CHEBI:456216"/>
        <dbReference type="EC" id="2.7.1.71"/>
    </reaction>
</comment>
<evidence type="ECO:0000256" key="6">
    <source>
        <dbReference type="ARBA" id="ARBA00022741"/>
    </source>
</evidence>
<name>A0A7R7EKE7_9FIRM</name>
<dbReference type="UniPathway" id="UPA00053">
    <property type="reaction ID" value="UER00088"/>
</dbReference>
<protein>
    <recommendedName>
        <fullName evidence="3 11">Shikimate kinase</fullName>
        <shortName evidence="11">SK</shortName>
        <ecNumber evidence="3 11">2.7.1.71</ecNumber>
    </recommendedName>
</protein>
<evidence type="ECO:0000256" key="11">
    <source>
        <dbReference type="HAMAP-Rule" id="MF_00109"/>
    </source>
</evidence>
<dbReference type="InterPro" id="IPR000623">
    <property type="entry name" value="Shikimate_kinase/TSH1"/>
</dbReference>
<evidence type="ECO:0000313" key="12">
    <source>
        <dbReference type="EMBL" id="BCN30388.1"/>
    </source>
</evidence>
<comment type="similarity">
    <text evidence="2 11">Belongs to the shikimate kinase family.</text>
</comment>
<feature type="binding site" evidence="11">
    <location>
        <position position="58"/>
    </location>
    <ligand>
        <name>substrate</name>
    </ligand>
</feature>
<dbReference type="RefSeq" id="WP_271715612.1">
    <property type="nucleotide sequence ID" value="NZ_AP024169.1"/>
</dbReference>
<dbReference type="InterPro" id="IPR031322">
    <property type="entry name" value="Shikimate/glucono_kinase"/>
</dbReference>
<keyword evidence="11" id="KW-0460">Magnesium</keyword>
<evidence type="ECO:0000256" key="9">
    <source>
        <dbReference type="ARBA" id="ARBA00023141"/>
    </source>
</evidence>
<evidence type="ECO:0000256" key="1">
    <source>
        <dbReference type="ARBA" id="ARBA00004842"/>
    </source>
</evidence>
<dbReference type="AlphaFoldDB" id="A0A7R7EKE7"/>
<feature type="binding site" evidence="11">
    <location>
        <position position="80"/>
    </location>
    <ligand>
        <name>substrate</name>
    </ligand>
</feature>
<keyword evidence="8 11" id="KW-0067">ATP-binding</keyword>
<keyword evidence="7 11" id="KW-0418">Kinase</keyword>
<dbReference type="PROSITE" id="PS01128">
    <property type="entry name" value="SHIKIMATE_KINASE"/>
    <property type="match status" value="1"/>
</dbReference>
<dbReference type="GO" id="GO:0009073">
    <property type="term" value="P:aromatic amino acid family biosynthetic process"/>
    <property type="evidence" value="ECO:0007669"/>
    <property type="project" value="UniProtKB-KW"/>
</dbReference>
<evidence type="ECO:0000256" key="5">
    <source>
        <dbReference type="ARBA" id="ARBA00022679"/>
    </source>
</evidence>
<feature type="binding site" evidence="11">
    <location>
        <position position="118"/>
    </location>
    <ligand>
        <name>ATP</name>
        <dbReference type="ChEBI" id="CHEBI:30616"/>
    </ligand>
</feature>
<keyword evidence="9 11" id="KW-0057">Aromatic amino acid biosynthesis</keyword>
<dbReference type="GO" id="GO:0005829">
    <property type="term" value="C:cytosol"/>
    <property type="evidence" value="ECO:0007669"/>
    <property type="project" value="TreeGrafter"/>
</dbReference>
<comment type="subcellular location">
    <subcellularLocation>
        <location evidence="11">Cytoplasm</location>
    </subcellularLocation>
</comment>
<dbReference type="KEGG" id="ahb:bsdtb5_16830"/>
<feature type="binding site" evidence="11">
    <location>
        <position position="137"/>
    </location>
    <ligand>
        <name>substrate</name>
    </ligand>
</feature>
<dbReference type="Pfam" id="PF01202">
    <property type="entry name" value="SKI"/>
    <property type="match status" value="1"/>
</dbReference>
<dbReference type="GO" id="GO:0004765">
    <property type="term" value="F:shikimate kinase activity"/>
    <property type="evidence" value="ECO:0007669"/>
    <property type="project" value="UniProtKB-UniRule"/>
</dbReference>
<dbReference type="GO" id="GO:0009423">
    <property type="term" value="P:chorismate biosynthetic process"/>
    <property type="evidence" value="ECO:0007669"/>
    <property type="project" value="UniProtKB-UniRule"/>
</dbReference>
<organism evidence="12 13">
    <name type="scientific">Anaeromicropila herbilytica</name>
    <dbReference type="NCBI Taxonomy" id="2785025"/>
    <lineage>
        <taxon>Bacteria</taxon>
        <taxon>Bacillati</taxon>
        <taxon>Bacillota</taxon>
        <taxon>Clostridia</taxon>
        <taxon>Lachnospirales</taxon>
        <taxon>Lachnospiraceae</taxon>
        <taxon>Anaeromicropila</taxon>
    </lineage>
</organism>
<dbReference type="Proteomes" id="UP000595897">
    <property type="component" value="Chromosome"/>
</dbReference>
<feature type="binding site" evidence="11">
    <location>
        <begin position="12"/>
        <end position="17"/>
    </location>
    <ligand>
        <name>ATP</name>
        <dbReference type="ChEBI" id="CHEBI:30616"/>
    </ligand>
</feature>
<keyword evidence="6 11" id="KW-0547">Nucleotide-binding</keyword>
<keyword evidence="13" id="KW-1185">Reference proteome</keyword>
<evidence type="ECO:0000313" key="13">
    <source>
        <dbReference type="Proteomes" id="UP000595897"/>
    </source>
</evidence>
<sequence length="185" mass="21009">MKDNIILIGFMGTGKTTISHELSKLTGYKEIDTDQYVEEKEGLSIPDLFSKHGEEYFRDLETKALTDLQNINHIIISCGGGIVLRDKNVELLKCKGQIVLLTALPETILERVKENQDRPILRNNMNLPFIEELMNKRKDKYLSVADIIIETDNKDITAIAKEILSKVNFTLPSQFTTTNSQENLP</sequence>
<accession>A0A7R7EKE7</accession>